<dbReference type="InterPro" id="IPR011701">
    <property type="entry name" value="MFS"/>
</dbReference>
<comment type="subcellular location">
    <subcellularLocation>
        <location evidence="1">Membrane</location>
        <topology evidence="1">Multi-pass membrane protein</topology>
    </subcellularLocation>
</comment>
<feature type="transmembrane region" description="Helical" evidence="5">
    <location>
        <begin position="147"/>
        <end position="167"/>
    </location>
</feature>
<feature type="transmembrane region" description="Helical" evidence="5">
    <location>
        <begin position="277"/>
        <end position="300"/>
    </location>
</feature>
<dbReference type="PANTHER" id="PTHR11662:SF399">
    <property type="entry name" value="FI19708P1-RELATED"/>
    <property type="match status" value="1"/>
</dbReference>
<keyword evidence="6" id="KW-0732">Signal</keyword>
<feature type="domain" description="Major facilitator superfamily (MFS) profile" evidence="7">
    <location>
        <begin position="44"/>
        <end position="317"/>
    </location>
</feature>
<evidence type="ECO:0000256" key="4">
    <source>
        <dbReference type="ARBA" id="ARBA00023136"/>
    </source>
</evidence>
<dbReference type="EMBL" id="CAXITT010000145">
    <property type="protein sequence ID" value="CAL1533548.1"/>
    <property type="molecule type" value="Genomic_DNA"/>
</dbReference>
<dbReference type="Pfam" id="PF07690">
    <property type="entry name" value="MFS_1"/>
    <property type="match status" value="1"/>
</dbReference>
<dbReference type="Proteomes" id="UP001497497">
    <property type="component" value="Unassembled WGS sequence"/>
</dbReference>
<dbReference type="Gene3D" id="1.20.1250.20">
    <property type="entry name" value="MFS general substrate transporter like domains"/>
    <property type="match status" value="1"/>
</dbReference>
<accession>A0AAV2HJ34</accession>
<evidence type="ECO:0000313" key="9">
    <source>
        <dbReference type="Proteomes" id="UP001497497"/>
    </source>
</evidence>
<dbReference type="InterPro" id="IPR050382">
    <property type="entry name" value="MFS_Na/Anion_cotransporter"/>
</dbReference>
<keyword evidence="2 5" id="KW-0812">Transmembrane</keyword>
<feature type="transmembrane region" description="Helical" evidence="5">
    <location>
        <begin position="86"/>
        <end position="108"/>
    </location>
</feature>
<keyword evidence="4 5" id="KW-0472">Membrane</keyword>
<evidence type="ECO:0000256" key="5">
    <source>
        <dbReference type="SAM" id="Phobius"/>
    </source>
</evidence>
<dbReference type="GO" id="GO:0016020">
    <property type="term" value="C:membrane"/>
    <property type="evidence" value="ECO:0007669"/>
    <property type="project" value="UniProtKB-SubCell"/>
</dbReference>
<dbReference type="PANTHER" id="PTHR11662">
    <property type="entry name" value="SOLUTE CARRIER FAMILY 17"/>
    <property type="match status" value="1"/>
</dbReference>
<evidence type="ECO:0000259" key="7">
    <source>
        <dbReference type="PROSITE" id="PS50850"/>
    </source>
</evidence>
<dbReference type="SUPFAM" id="SSF103473">
    <property type="entry name" value="MFS general substrate transporter"/>
    <property type="match status" value="1"/>
</dbReference>
<gene>
    <name evidence="8" type="ORF">GSLYS_00007508001</name>
</gene>
<dbReference type="AlphaFoldDB" id="A0AAV2HJ34"/>
<name>A0AAV2HJ34_LYMST</name>
<protein>
    <recommendedName>
        <fullName evidence="7">Major facilitator superfamily (MFS) profile domain-containing protein</fullName>
    </recommendedName>
</protein>
<dbReference type="GO" id="GO:0006820">
    <property type="term" value="P:monoatomic anion transport"/>
    <property type="evidence" value="ECO:0007669"/>
    <property type="project" value="TreeGrafter"/>
</dbReference>
<proteinExistence type="predicted"/>
<dbReference type="InterPro" id="IPR036259">
    <property type="entry name" value="MFS_trans_sf"/>
</dbReference>
<evidence type="ECO:0000256" key="2">
    <source>
        <dbReference type="ARBA" id="ARBA00022692"/>
    </source>
</evidence>
<keyword evidence="9" id="KW-1185">Reference proteome</keyword>
<feature type="transmembrane region" description="Helical" evidence="5">
    <location>
        <begin position="209"/>
        <end position="228"/>
    </location>
</feature>
<feature type="non-terminal residue" evidence="8">
    <location>
        <position position="317"/>
    </location>
</feature>
<feature type="chain" id="PRO_5043483457" description="Major facilitator superfamily (MFS) profile domain-containing protein" evidence="6">
    <location>
        <begin position="17"/>
        <end position="317"/>
    </location>
</feature>
<evidence type="ECO:0000313" key="8">
    <source>
        <dbReference type="EMBL" id="CAL1533548.1"/>
    </source>
</evidence>
<evidence type="ECO:0000256" key="6">
    <source>
        <dbReference type="SAM" id="SignalP"/>
    </source>
</evidence>
<dbReference type="GO" id="GO:0022857">
    <property type="term" value="F:transmembrane transporter activity"/>
    <property type="evidence" value="ECO:0007669"/>
    <property type="project" value="InterPro"/>
</dbReference>
<feature type="transmembrane region" description="Helical" evidence="5">
    <location>
        <begin position="179"/>
        <end position="203"/>
    </location>
</feature>
<dbReference type="InterPro" id="IPR020846">
    <property type="entry name" value="MFS_dom"/>
</dbReference>
<dbReference type="PROSITE" id="PS50850">
    <property type="entry name" value="MFS"/>
    <property type="match status" value="1"/>
</dbReference>
<evidence type="ECO:0000256" key="1">
    <source>
        <dbReference type="ARBA" id="ARBA00004141"/>
    </source>
</evidence>
<sequence>MMLLLLHLSFVINTIPRNTAPMAIVCMVRPRSGDGSRDGSTNATMIGVTEGSLGSQMEGALSAAVQMNTTGENSDDFEFDWNSNTVGLVLSSITFTSWVGPFFANLVSGYLGNKWTMTLLTFGSALTTLLSPPAARIGPNVLVGLRIISGLAFGANLPIVSDTIVWWTPESERLTATAVTFSGVNMAGIVTFFIAGFLCSVPIDNGWPFVFYIFGAITLLWTLAWHIMTSQKPEDHPWISDEEKSFIIATRSRGIGANKTGRLDKPPYRTIMTSVPILVYFIVTCVHIWCSTIFYTYLAIYFSRLLGFTYQEVILLV</sequence>
<organism evidence="8 9">
    <name type="scientific">Lymnaea stagnalis</name>
    <name type="common">Great pond snail</name>
    <name type="synonym">Helix stagnalis</name>
    <dbReference type="NCBI Taxonomy" id="6523"/>
    <lineage>
        <taxon>Eukaryota</taxon>
        <taxon>Metazoa</taxon>
        <taxon>Spiralia</taxon>
        <taxon>Lophotrochozoa</taxon>
        <taxon>Mollusca</taxon>
        <taxon>Gastropoda</taxon>
        <taxon>Heterobranchia</taxon>
        <taxon>Euthyneura</taxon>
        <taxon>Panpulmonata</taxon>
        <taxon>Hygrophila</taxon>
        <taxon>Lymnaeoidea</taxon>
        <taxon>Lymnaeidae</taxon>
        <taxon>Lymnaea</taxon>
    </lineage>
</organism>
<keyword evidence="3 5" id="KW-1133">Transmembrane helix</keyword>
<reference evidence="8 9" key="1">
    <citation type="submission" date="2024-04" db="EMBL/GenBank/DDBJ databases">
        <authorList>
            <consortium name="Genoscope - CEA"/>
            <person name="William W."/>
        </authorList>
    </citation>
    <scope>NUCLEOTIDE SEQUENCE [LARGE SCALE GENOMIC DNA]</scope>
</reference>
<feature type="signal peptide" evidence="6">
    <location>
        <begin position="1"/>
        <end position="16"/>
    </location>
</feature>
<evidence type="ECO:0000256" key="3">
    <source>
        <dbReference type="ARBA" id="ARBA00022989"/>
    </source>
</evidence>
<comment type="caution">
    <text evidence="8">The sequence shown here is derived from an EMBL/GenBank/DDBJ whole genome shotgun (WGS) entry which is preliminary data.</text>
</comment>